<feature type="transmembrane region" description="Helical" evidence="18">
    <location>
        <begin position="853"/>
        <end position="883"/>
    </location>
</feature>
<dbReference type="GO" id="GO:0006397">
    <property type="term" value="P:mRNA processing"/>
    <property type="evidence" value="ECO:0007669"/>
    <property type="project" value="UniProtKB-KW"/>
</dbReference>
<keyword evidence="7 18" id="KW-0812">Transmembrane</keyword>
<evidence type="ECO:0000256" key="5">
    <source>
        <dbReference type="ARBA" id="ARBA00022664"/>
    </source>
</evidence>
<keyword evidence="21" id="KW-1185">Reference proteome</keyword>
<evidence type="ECO:0000256" key="1">
    <source>
        <dbReference type="ARBA" id="ARBA00004013"/>
    </source>
</evidence>
<dbReference type="STRING" id="50376.A0A517L0F0"/>
<evidence type="ECO:0000256" key="7">
    <source>
        <dbReference type="ARBA" id="ARBA00022692"/>
    </source>
</evidence>
<evidence type="ECO:0000256" key="16">
    <source>
        <dbReference type="ARBA" id="ARBA00047740"/>
    </source>
</evidence>
<comment type="similarity">
    <text evidence="3">Belongs to the UbiA prenyltransferase family.</text>
</comment>
<feature type="compositionally biased region" description="Polar residues" evidence="17">
    <location>
        <begin position="17"/>
        <end position="29"/>
    </location>
</feature>
<evidence type="ECO:0000256" key="6">
    <source>
        <dbReference type="ARBA" id="ARBA00022679"/>
    </source>
</evidence>
<evidence type="ECO:0000256" key="3">
    <source>
        <dbReference type="ARBA" id="ARBA00005985"/>
    </source>
</evidence>
<comment type="catalytic activity">
    <reaction evidence="16">
        <text>a 5'-end triphospho-ribonucleoside in mRNA + H2O = a 5'-end diphospho-ribonucleoside in mRNA + phosphate + H(+)</text>
        <dbReference type="Rhea" id="RHEA:67004"/>
        <dbReference type="Rhea" id="RHEA-COMP:17164"/>
        <dbReference type="Rhea" id="RHEA-COMP:17165"/>
        <dbReference type="ChEBI" id="CHEBI:15377"/>
        <dbReference type="ChEBI" id="CHEBI:15378"/>
        <dbReference type="ChEBI" id="CHEBI:43474"/>
        <dbReference type="ChEBI" id="CHEBI:167616"/>
        <dbReference type="ChEBI" id="CHEBI:167618"/>
        <dbReference type="EC" id="3.6.1.74"/>
    </reaction>
    <physiologicalReaction direction="left-to-right" evidence="16">
        <dbReference type="Rhea" id="RHEA:67005"/>
    </physiologicalReaction>
</comment>
<dbReference type="EMBL" id="CP042186">
    <property type="protein sequence ID" value="QDS69105.1"/>
    <property type="molecule type" value="Genomic_DNA"/>
</dbReference>
<dbReference type="InterPro" id="IPR033469">
    <property type="entry name" value="CYTH-like_dom_sf"/>
</dbReference>
<evidence type="ECO:0000313" key="21">
    <source>
        <dbReference type="Proteomes" id="UP000316270"/>
    </source>
</evidence>
<keyword evidence="11" id="KW-0496">Mitochondrion</keyword>
<dbReference type="Gene3D" id="1.10.357.140">
    <property type="entry name" value="UbiA prenyltransferase"/>
    <property type="match status" value="1"/>
</dbReference>
<dbReference type="GO" id="GO:0004651">
    <property type="term" value="F:polynucleotide 5'-phosphatase activity"/>
    <property type="evidence" value="ECO:0007669"/>
    <property type="project" value="InterPro"/>
</dbReference>
<feature type="transmembrane region" description="Helical" evidence="18">
    <location>
        <begin position="735"/>
        <end position="753"/>
    </location>
</feature>
<evidence type="ECO:0000313" key="20">
    <source>
        <dbReference type="EMBL" id="QDS69105.1"/>
    </source>
</evidence>
<sequence length="961" mass="105909">MDLRNMLNPISDATAQAQALSVQTPQRTHSLAAYPPQSSPTTPIYPSLPRTASLPATSHYRENSVSVSPKTMPPPAPMPHQLSMSTPSPTVSRKRSLSSISDHQQTPQPAPKKMRTPQPPSERNHTPQSTATSTSNSTSQSSQPTMRPRRYSQIPIWALKEADGHKHIPKRSEPISQQVAPSPVVENGAFSISPGGPSPPIRRSHMEVSLDNHEPYNDMSRLVANWLWDHVIAAPDYGPGTQIEVEAKLGELQANEVRIKLPILTEAVVAPGCGAKFKSSMRQDQHQRLNGYLNSAVRQANLPGRAPMAYKHTIETDTTFDLPSEMLARSSLAQTVKDAHLEGGKPARVRVTRDNKTDAITAAIIKLRRADLEIICPSDDFDIRISVSLETVWPHPIEGLKQHTDATGKADPPRSKDRVSYTHQGFQVDLTQVTPISDPKKKTHELEIELPTNQLKEEADKIDRGIVNAYEELVRPTTAFRRNITTSSARRKYAQDVPFFTNRQRLAAERTYFWANGLMNDLMGPATEGQWKSISRKQCTAILADGKGSAVKRDLHSTPNPEEKSITAQGIAKEEDILPHRRRRKQKDDTPSTLPLDASNRLTTVAGSLPINSLRRRFATYLSLSKPRLSFLIVLTTTAAYSIYPVPALLLTSTTAAPSLSTLTLFFLTTGTFLTCASANALNMLFEPEHDAKMSRTRNRPLVRKLISPRGALIFALVTGITGTAAIYAGVNPTTSALAAFNILLYAGVYTPMKRISVANTWVGALVGAIPPLMGWTAAAGQCATGAGDWKELLLGEGNAGGWLLAAYLFCWQFPHFNALSWPIRDEYKNAGYRMLAWVDSARNARVALRYSVLMFPVCIGLAYVGVVEQAFVPLSCVANGWVMYEAVKFWRFEGAKGSARSLFWASVWHLPIVLVLGMLLKKGLGERVWSSLTGVARDDDDLGDDYEDSQPRERQPVPIR</sequence>
<dbReference type="GO" id="GO:0140818">
    <property type="term" value="F:mRNA 5'-triphosphate monophosphatase activity"/>
    <property type="evidence" value="ECO:0007669"/>
    <property type="project" value="UniProtKB-EC"/>
</dbReference>
<dbReference type="PANTHER" id="PTHR43448:SF2">
    <property type="entry name" value="PROTOHEME IX FARNESYLTRANSFERASE, MITOCHONDRIAL"/>
    <property type="match status" value="1"/>
</dbReference>
<comment type="function">
    <text evidence="1">Converts protoheme IX and farnesyl diphosphate to heme O.</text>
</comment>
<keyword evidence="12" id="KW-0350">Heme biosynthesis</keyword>
<dbReference type="InterPro" id="IPR037009">
    <property type="entry name" value="mRNA_triPase_Cet1_sf"/>
</dbReference>
<dbReference type="InterPro" id="IPR006369">
    <property type="entry name" value="Protohaem_IX_farnesylTrfase"/>
</dbReference>
<evidence type="ECO:0000256" key="18">
    <source>
        <dbReference type="SAM" id="Phobius"/>
    </source>
</evidence>
<dbReference type="InterPro" id="IPR044878">
    <property type="entry name" value="UbiA_sf"/>
</dbReference>
<dbReference type="GO" id="GO:0008495">
    <property type="term" value="F:protoheme IX farnesyltransferase activity"/>
    <property type="evidence" value="ECO:0007669"/>
    <property type="project" value="InterPro"/>
</dbReference>
<dbReference type="Proteomes" id="UP000316270">
    <property type="component" value="Chromosome 2"/>
</dbReference>
<protein>
    <recommendedName>
        <fullName evidence="4">Protoheme IX farnesyltransferase, mitochondrial</fullName>
        <ecNumber evidence="15">3.6.1.74</ecNumber>
    </recommendedName>
    <alternativeName>
        <fullName evidence="14">Heme O synthase</fullName>
    </alternativeName>
</protein>
<evidence type="ECO:0000256" key="12">
    <source>
        <dbReference type="ARBA" id="ARBA00023133"/>
    </source>
</evidence>
<keyword evidence="9" id="KW-0809">Transit peptide</keyword>
<comment type="subcellular location">
    <subcellularLocation>
        <location evidence="2">Mitochondrion membrane</location>
        <topology evidence="2">Multi-pass membrane protein</topology>
    </subcellularLocation>
</comment>
<feature type="transmembrane region" description="Helical" evidence="18">
    <location>
        <begin position="663"/>
        <end position="686"/>
    </location>
</feature>
<feature type="compositionally biased region" description="Basic and acidic residues" evidence="17">
    <location>
        <begin position="950"/>
        <end position="961"/>
    </location>
</feature>
<feature type="compositionally biased region" description="Low complexity" evidence="17">
    <location>
        <begin position="126"/>
        <end position="145"/>
    </location>
</feature>
<evidence type="ECO:0000256" key="13">
    <source>
        <dbReference type="ARBA" id="ARBA00023136"/>
    </source>
</evidence>
<dbReference type="AlphaFoldDB" id="A0A517L0F0"/>
<keyword evidence="13 18" id="KW-0472">Membrane</keyword>
<evidence type="ECO:0000256" key="17">
    <source>
        <dbReference type="SAM" id="MobiDB-lite"/>
    </source>
</evidence>
<keyword evidence="5" id="KW-0507">mRNA processing</keyword>
<evidence type="ECO:0000256" key="10">
    <source>
        <dbReference type="ARBA" id="ARBA00022989"/>
    </source>
</evidence>
<dbReference type="HAMAP" id="MF_00154">
    <property type="entry name" value="CyoE_CtaB"/>
    <property type="match status" value="1"/>
</dbReference>
<proteinExistence type="inferred from homology"/>
<evidence type="ECO:0000256" key="9">
    <source>
        <dbReference type="ARBA" id="ARBA00022946"/>
    </source>
</evidence>
<dbReference type="PANTHER" id="PTHR43448">
    <property type="entry name" value="PROTOHEME IX FARNESYLTRANSFERASE, MITOCHONDRIAL"/>
    <property type="match status" value="1"/>
</dbReference>
<dbReference type="CDD" id="cd13957">
    <property type="entry name" value="PT_UbiA_Cox10"/>
    <property type="match status" value="1"/>
</dbReference>
<dbReference type="NCBIfam" id="TIGR01473">
    <property type="entry name" value="cyoE_ctaB"/>
    <property type="match status" value="1"/>
</dbReference>
<feature type="transmembrane region" description="Helical" evidence="18">
    <location>
        <begin position="903"/>
        <end position="921"/>
    </location>
</feature>
<name>A0A517L0F0_9PEZI</name>
<dbReference type="Pfam" id="PF01040">
    <property type="entry name" value="UbiA"/>
    <property type="match status" value="1"/>
</dbReference>
<feature type="compositionally biased region" description="Polar residues" evidence="17">
    <location>
        <begin position="82"/>
        <end position="107"/>
    </location>
</feature>
<evidence type="ECO:0000256" key="8">
    <source>
        <dbReference type="ARBA" id="ARBA00022801"/>
    </source>
</evidence>
<dbReference type="OrthoDB" id="5211at2759"/>
<feature type="region of interest" description="Disordered" evidence="17">
    <location>
        <begin position="939"/>
        <end position="961"/>
    </location>
</feature>
<dbReference type="EC" id="3.6.1.74" evidence="15"/>
<dbReference type="GO" id="GO:0006784">
    <property type="term" value="P:heme A biosynthetic process"/>
    <property type="evidence" value="ECO:0007669"/>
    <property type="project" value="TreeGrafter"/>
</dbReference>
<evidence type="ECO:0000259" key="19">
    <source>
        <dbReference type="Pfam" id="PF02940"/>
    </source>
</evidence>
<feature type="compositionally biased region" description="Acidic residues" evidence="17">
    <location>
        <begin position="939"/>
        <end position="949"/>
    </location>
</feature>
<keyword evidence="10 18" id="KW-1133">Transmembrane helix</keyword>
<evidence type="ECO:0000256" key="11">
    <source>
        <dbReference type="ARBA" id="ARBA00023128"/>
    </source>
</evidence>
<dbReference type="SUPFAM" id="SSF55154">
    <property type="entry name" value="CYTH-like phosphatases"/>
    <property type="match status" value="1"/>
</dbReference>
<accession>A0A517L0F0</accession>
<gene>
    <name evidence="20" type="ORF">FKW77_010233</name>
</gene>
<dbReference type="Gene3D" id="3.20.100.10">
    <property type="entry name" value="mRNA triphosphatase Cet1-like"/>
    <property type="match status" value="1"/>
</dbReference>
<organism evidence="20 21">
    <name type="scientific">Venturia effusa</name>
    <dbReference type="NCBI Taxonomy" id="50376"/>
    <lineage>
        <taxon>Eukaryota</taxon>
        <taxon>Fungi</taxon>
        <taxon>Dikarya</taxon>
        <taxon>Ascomycota</taxon>
        <taxon>Pezizomycotina</taxon>
        <taxon>Dothideomycetes</taxon>
        <taxon>Pleosporomycetidae</taxon>
        <taxon>Venturiales</taxon>
        <taxon>Venturiaceae</taxon>
        <taxon>Venturia</taxon>
    </lineage>
</organism>
<evidence type="ECO:0000256" key="14">
    <source>
        <dbReference type="ARBA" id="ARBA00030253"/>
    </source>
</evidence>
<keyword evidence="8" id="KW-0378">Hydrolase</keyword>
<dbReference type="FunFam" id="1.10.357.140:FF:000004">
    <property type="entry name" value="Protoheme IX farnesyltransferase, mitochondrial"/>
    <property type="match status" value="1"/>
</dbReference>
<dbReference type="CDD" id="cd07470">
    <property type="entry name" value="CYTH-like_mRNA_RTPase"/>
    <property type="match status" value="1"/>
</dbReference>
<evidence type="ECO:0000256" key="2">
    <source>
        <dbReference type="ARBA" id="ARBA00004225"/>
    </source>
</evidence>
<dbReference type="InterPro" id="IPR004206">
    <property type="entry name" value="mRNA_triPase_Cet1"/>
</dbReference>
<feature type="transmembrane region" description="Helical" evidence="18">
    <location>
        <begin position="707"/>
        <end position="729"/>
    </location>
</feature>
<reference evidence="20 21" key="1">
    <citation type="submission" date="2019-07" db="EMBL/GenBank/DDBJ databases">
        <title>Finished genome of Venturia effusa.</title>
        <authorList>
            <person name="Young C.A."/>
            <person name="Cox M.P."/>
            <person name="Ganley A.R.D."/>
            <person name="David W.J."/>
        </authorList>
    </citation>
    <scope>NUCLEOTIDE SEQUENCE [LARGE SCALE GENOMIC DNA]</scope>
    <source>
        <strain evidence="21">albino</strain>
    </source>
</reference>
<evidence type="ECO:0000256" key="15">
    <source>
        <dbReference type="ARBA" id="ARBA00035028"/>
    </source>
</evidence>
<dbReference type="GO" id="GO:0031966">
    <property type="term" value="C:mitochondrial membrane"/>
    <property type="evidence" value="ECO:0007669"/>
    <property type="project" value="UniProtKB-SubCell"/>
</dbReference>
<keyword evidence="6" id="KW-0808">Transferase</keyword>
<dbReference type="Pfam" id="PF02940">
    <property type="entry name" value="mRNA_triPase"/>
    <property type="match status" value="1"/>
</dbReference>
<evidence type="ECO:0000256" key="4">
    <source>
        <dbReference type="ARBA" id="ARBA00016335"/>
    </source>
</evidence>
<dbReference type="InterPro" id="IPR000537">
    <property type="entry name" value="UbiA_prenyltransferase"/>
</dbReference>
<feature type="domain" description="mRNA triphosphatase Cet1-like" evidence="19">
    <location>
        <begin position="217"/>
        <end position="450"/>
    </location>
</feature>
<feature type="region of interest" description="Disordered" evidence="17">
    <location>
        <begin position="17"/>
        <end position="149"/>
    </location>
</feature>